<comment type="similarity">
    <text evidence="4">Belongs to the DHPS family.</text>
</comment>
<dbReference type="AlphaFoldDB" id="A0A6I6DHE3"/>
<comment type="pathway">
    <text evidence="3">Cofactor biosynthesis; tetrahydrofolate biosynthesis; 7,8-dihydrofolate from 2-amino-4-hydroxy-6-hydroxymethyl-7,8-dihydropteridine diphosphate and 4-aminobenzoate: step 1/2.</text>
</comment>
<dbReference type="GO" id="GO:0046656">
    <property type="term" value="P:folic acid biosynthetic process"/>
    <property type="evidence" value="ECO:0007669"/>
    <property type="project" value="UniProtKB-KW"/>
</dbReference>
<evidence type="ECO:0000256" key="4">
    <source>
        <dbReference type="ARBA" id="ARBA00009503"/>
    </source>
</evidence>
<evidence type="ECO:0000256" key="8">
    <source>
        <dbReference type="ARBA" id="ARBA00022723"/>
    </source>
</evidence>
<dbReference type="InterPro" id="IPR000489">
    <property type="entry name" value="Pterin-binding_dom"/>
</dbReference>
<protein>
    <recommendedName>
        <fullName evidence="6">Dihydropteroate synthase</fullName>
        <ecNumber evidence="5">2.5.1.15</ecNumber>
    </recommendedName>
    <alternativeName>
        <fullName evidence="11">Dihydropteroate pyrophosphorylase</fullName>
    </alternativeName>
</protein>
<dbReference type="InterPro" id="IPR045031">
    <property type="entry name" value="DHP_synth-like"/>
</dbReference>
<evidence type="ECO:0000256" key="2">
    <source>
        <dbReference type="ARBA" id="ARBA00001946"/>
    </source>
</evidence>
<dbReference type="PROSITE" id="PS50972">
    <property type="entry name" value="PTERIN_BINDING"/>
    <property type="match status" value="1"/>
</dbReference>
<proteinExistence type="inferred from homology"/>
<evidence type="ECO:0000256" key="7">
    <source>
        <dbReference type="ARBA" id="ARBA00022679"/>
    </source>
</evidence>
<dbReference type="GO" id="GO:0005829">
    <property type="term" value="C:cytosol"/>
    <property type="evidence" value="ECO:0007669"/>
    <property type="project" value="TreeGrafter"/>
</dbReference>
<dbReference type="KEGG" id="salq:SYNTR_1919"/>
<keyword evidence="10" id="KW-0289">Folate biosynthesis</keyword>
<accession>A0A6I6DHE3</accession>
<dbReference type="GO" id="GO:0046654">
    <property type="term" value="P:tetrahydrofolate biosynthetic process"/>
    <property type="evidence" value="ECO:0007669"/>
    <property type="project" value="UniProtKB-UniPathway"/>
</dbReference>
<dbReference type="EC" id="2.5.1.15" evidence="5"/>
<dbReference type="Gene3D" id="3.20.20.20">
    <property type="entry name" value="Dihydropteroate synthase-like"/>
    <property type="match status" value="1"/>
</dbReference>
<evidence type="ECO:0000259" key="13">
    <source>
        <dbReference type="PROSITE" id="PS50972"/>
    </source>
</evidence>
<evidence type="ECO:0000256" key="1">
    <source>
        <dbReference type="ARBA" id="ARBA00000012"/>
    </source>
</evidence>
<evidence type="ECO:0000256" key="3">
    <source>
        <dbReference type="ARBA" id="ARBA00004763"/>
    </source>
</evidence>
<feature type="domain" description="Pterin-binding" evidence="13">
    <location>
        <begin position="139"/>
        <end position="388"/>
    </location>
</feature>
<dbReference type="UniPathway" id="UPA00077">
    <property type="reaction ID" value="UER00156"/>
</dbReference>
<gene>
    <name evidence="14" type="ORF">SYNTR_1919</name>
</gene>
<evidence type="ECO:0000313" key="15">
    <source>
        <dbReference type="Proteomes" id="UP000426444"/>
    </source>
</evidence>
<dbReference type="GO" id="GO:0004156">
    <property type="term" value="F:dihydropteroate synthase activity"/>
    <property type="evidence" value="ECO:0007669"/>
    <property type="project" value="UniProtKB-EC"/>
</dbReference>
<evidence type="ECO:0000256" key="11">
    <source>
        <dbReference type="ARBA" id="ARBA00030193"/>
    </source>
</evidence>
<comment type="catalytic activity">
    <reaction evidence="1">
        <text>(7,8-dihydropterin-6-yl)methyl diphosphate + 4-aminobenzoate = 7,8-dihydropteroate + diphosphate</text>
        <dbReference type="Rhea" id="RHEA:19949"/>
        <dbReference type="ChEBI" id="CHEBI:17836"/>
        <dbReference type="ChEBI" id="CHEBI:17839"/>
        <dbReference type="ChEBI" id="CHEBI:33019"/>
        <dbReference type="ChEBI" id="CHEBI:72950"/>
        <dbReference type="EC" id="2.5.1.15"/>
    </reaction>
</comment>
<dbReference type="OrthoDB" id="9811744at2"/>
<dbReference type="GO" id="GO:0046872">
    <property type="term" value="F:metal ion binding"/>
    <property type="evidence" value="ECO:0007669"/>
    <property type="project" value="UniProtKB-KW"/>
</dbReference>
<dbReference type="PROSITE" id="PS00792">
    <property type="entry name" value="DHPS_1"/>
    <property type="match status" value="1"/>
</dbReference>
<dbReference type="CDD" id="cd00739">
    <property type="entry name" value="DHPS"/>
    <property type="match status" value="1"/>
</dbReference>
<name>A0A6I6DHE3_9FIRM</name>
<dbReference type="PROSITE" id="PS00793">
    <property type="entry name" value="DHPS_2"/>
    <property type="match status" value="1"/>
</dbReference>
<dbReference type="RefSeq" id="WP_156204289.1">
    <property type="nucleotide sequence ID" value="NZ_CP046457.1"/>
</dbReference>
<dbReference type="FunFam" id="3.20.20.20:FF:000006">
    <property type="entry name" value="Dihydropteroate synthase"/>
    <property type="match status" value="1"/>
</dbReference>
<dbReference type="PANTHER" id="PTHR20941:SF1">
    <property type="entry name" value="FOLIC ACID SYNTHESIS PROTEIN FOL1"/>
    <property type="match status" value="1"/>
</dbReference>
<comment type="function">
    <text evidence="12">Catalyzes the condensation of para-aminobenzoate (pABA) with 6-hydroxymethyl-7,8-dihydropterin diphosphate (DHPt-PP) to form 7,8-dihydropteroate (H2Pte), the immediate precursor of folate derivatives.</text>
</comment>
<keyword evidence="8" id="KW-0479">Metal-binding</keyword>
<keyword evidence="7 14" id="KW-0808">Transferase</keyword>
<evidence type="ECO:0000256" key="10">
    <source>
        <dbReference type="ARBA" id="ARBA00022909"/>
    </source>
</evidence>
<dbReference type="EMBL" id="CP046457">
    <property type="protein sequence ID" value="QGU00513.1"/>
    <property type="molecule type" value="Genomic_DNA"/>
</dbReference>
<evidence type="ECO:0000256" key="9">
    <source>
        <dbReference type="ARBA" id="ARBA00022842"/>
    </source>
</evidence>
<comment type="cofactor">
    <cofactor evidence="2">
        <name>Mg(2+)</name>
        <dbReference type="ChEBI" id="CHEBI:18420"/>
    </cofactor>
</comment>
<sequence length="398" mass="43652">MNGNRVVVINNLKEAEHILKSVEVDSTGIKYMSPKAVHRLIMLKDIPCRLANIIKQEMLSKGGEAAVSRNSIYAEGTTDILLMATLKQYSIIIEKLKIQPFKKMQEIAVDIEYILKTIDQRASAIELANGSILELGNRTLIMGILNVTPDSFSDGGNYLNPETAVKRALKMVEQGADIIDIGGASSRPNSTIVDEQEELNRVIPVVERLAKEDIIISVDTFRAKVAEKVLDLGAHIINDIGRLKLDSNLIDILVEKNAPVILMHNRLQMGQGEKYNDLISDILIELDESIEIAKQSGLKANKIILDPGIGFGKTVSQNRLIIKKIKELKSLGKPVLIGASRKSFVGKTLDLEVDERLEGSLAIAALAVANGADILRVHDVLETKRIVSMTDAVINENG</sequence>
<evidence type="ECO:0000256" key="12">
    <source>
        <dbReference type="ARBA" id="ARBA00053449"/>
    </source>
</evidence>
<keyword evidence="9" id="KW-0460">Magnesium</keyword>
<dbReference type="InterPro" id="IPR006390">
    <property type="entry name" value="DHP_synth_dom"/>
</dbReference>
<dbReference type="SUPFAM" id="SSF51717">
    <property type="entry name" value="Dihydropteroate synthetase-like"/>
    <property type="match status" value="1"/>
</dbReference>
<evidence type="ECO:0000256" key="5">
    <source>
        <dbReference type="ARBA" id="ARBA00012458"/>
    </source>
</evidence>
<reference evidence="15" key="1">
    <citation type="journal article" date="2019" name="Microbiology">
        <title>Complete Genome Sequence of an Uncultured Bacterium of the Candidate Phylum Bipolaricaulota.</title>
        <authorList>
            <person name="Kadnikov V.V."/>
            <person name="Mardanov A.V."/>
            <person name="Beletsky A.V."/>
            <person name="Frank Y.A."/>
            <person name="Karnachuk O.V."/>
            <person name="Ravin N.V."/>
        </authorList>
    </citation>
    <scope>NUCLEOTIDE SEQUENCE [LARGE SCALE GENOMIC DNA]</scope>
</reference>
<dbReference type="Pfam" id="PF00809">
    <property type="entry name" value="Pterin_bind"/>
    <property type="match status" value="1"/>
</dbReference>
<dbReference type="Proteomes" id="UP000426444">
    <property type="component" value="Chromosome"/>
</dbReference>
<dbReference type="PANTHER" id="PTHR20941">
    <property type="entry name" value="FOLATE SYNTHESIS PROTEINS"/>
    <property type="match status" value="1"/>
</dbReference>
<dbReference type="InterPro" id="IPR011005">
    <property type="entry name" value="Dihydropteroate_synth-like_sf"/>
</dbReference>
<keyword evidence="15" id="KW-1185">Reference proteome</keyword>
<evidence type="ECO:0000256" key="6">
    <source>
        <dbReference type="ARBA" id="ARBA00016919"/>
    </source>
</evidence>
<dbReference type="NCBIfam" id="TIGR01496">
    <property type="entry name" value="DHPS"/>
    <property type="match status" value="1"/>
</dbReference>
<organism evidence="14 15">
    <name type="scientific">Candidatus Syntrophocurvum alkaliphilum</name>
    <dbReference type="NCBI Taxonomy" id="2293317"/>
    <lineage>
        <taxon>Bacteria</taxon>
        <taxon>Bacillati</taxon>
        <taxon>Bacillota</taxon>
        <taxon>Clostridia</taxon>
        <taxon>Eubacteriales</taxon>
        <taxon>Syntrophomonadaceae</taxon>
        <taxon>Candidatus Syntrophocurvum</taxon>
    </lineage>
</organism>
<evidence type="ECO:0000313" key="14">
    <source>
        <dbReference type="EMBL" id="QGU00513.1"/>
    </source>
</evidence>